<accession>A0A2K8SY69</accession>
<name>A0A2K8SY69_9NOSO</name>
<keyword evidence="3" id="KW-1185">Reference proteome</keyword>
<dbReference type="RefSeq" id="WP_100901114.1">
    <property type="nucleotide sequence ID" value="NZ_CAWNNC010000001.1"/>
</dbReference>
<dbReference type="Pfam" id="PF00483">
    <property type="entry name" value="NTP_transferase"/>
    <property type="match status" value="1"/>
</dbReference>
<dbReference type="CDD" id="cd04189">
    <property type="entry name" value="G1P_TT_long"/>
    <property type="match status" value="1"/>
</dbReference>
<evidence type="ECO:0000313" key="2">
    <source>
        <dbReference type="EMBL" id="AUB40389.1"/>
    </source>
</evidence>
<dbReference type="InterPro" id="IPR005835">
    <property type="entry name" value="NTP_transferase_dom"/>
</dbReference>
<organism evidence="2 3">
    <name type="scientific">Nostoc flagelliforme CCNUN1</name>
    <dbReference type="NCBI Taxonomy" id="2038116"/>
    <lineage>
        <taxon>Bacteria</taxon>
        <taxon>Bacillati</taxon>
        <taxon>Cyanobacteriota</taxon>
        <taxon>Cyanophyceae</taxon>
        <taxon>Nostocales</taxon>
        <taxon>Nostocaceae</taxon>
        <taxon>Nostoc</taxon>
    </lineage>
</organism>
<proteinExistence type="predicted"/>
<dbReference type="PANTHER" id="PTHR42883">
    <property type="entry name" value="GLUCOSE-1-PHOSPHATE THYMIDYLTRANSFERASE"/>
    <property type="match status" value="1"/>
</dbReference>
<dbReference type="GO" id="GO:0016740">
    <property type="term" value="F:transferase activity"/>
    <property type="evidence" value="ECO:0007669"/>
    <property type="project" value="UniProtKB-KW"/>
</dbReference>
<dbReference type="Gene3D" id="2.160.10.10">
    <property type="entry name" value="Hexapeptide repeat proteins"/>
    <property type="match status" value="1"/>
</dbReference>
<dbReference type="NCBIfam" id="TIGR01208">
    <property type="entry name" value="rmlA_long"/>
    <property type="match status" value="1"/>
</dbReference>
<protein>
    <submittedName>
        <fullName evidence="2">Glucose-1-phosphate thymidylyltransferase</fullName>
    </submittedName>
</protein>
<dbReference type="InterPro" id="IPR029044">
    <property type="entry name" value="Nucleotide-diphossugar_trans"/>
</dbReference>
<dbReference type="EMBL" id="CP024785">
    <property type="protein sequence ID" value="AUB40389.1"/>
    <property type="molecule type" value="Genomic_DNA"/>
</dbReference>
<feature type="domain" description="Nucleotidyl transferase" evidence="1">
    <location>
        <begin position="2"/>
        <end position="237"/>
    </location>
</feature>
<sequence>MKALILSGGKGTRLRPLTYSGAKQLVPVANKPVLWYGIEEMVAAGITDIGIIISPETGAEVQAKTGNGEYFGANITYIIQDQAAGLAHAVQVARPFLEDSPFVMYLGDNLIQLGELRYFLQQFSQQQPDALILLHSVDNPSAFGVAEVDETGRVLQLIEKPKVPPSNLALVGVYFFSQVIFDAIANIQPSSRGELEITDAIQYLINQEKQILAYNLQGWWLDTGKKDDLLEANRLILDTYLTASVVGEVDSQSQIIGRVQIGAKSKVINCTIRGPVVIGSNCHLENCFIGPYSSIANNVTLIDTDLEHSVILESAKISGIHQRIIDSVIGQRAQLVLAPRRPKALRFLIGDDCQIELT</sequence>
<dbReference type="Proteomes" id="UP000232003">
    <property type="component" value="Chromosome"/>
</dbReference>
<dbReference type="PANTHER" id="PTHR42883:SF2">
    <property type="entry name" value="THYMIDYLYLTRANSFERASE"/>
    <property type="match status" value="1"/>
</dbReference>
<evidence type="ECO:0000313" key="3">
    <source>
        <dbReference type="Proteomes" id="UP000232003"/>
    </source>
</evidence>
<gene>
    <name evidence="2" type="ORF">COO91_06402</name>
</gene>
<keyword evidence="2" id="KW-0808">Transferase</keyword>
<reference evidence="2 3" key="1">
    <citation type="submission" date="2017-11" db="EMBL/GenBank/DDBJ databases">
        <title>Complete genome of a free-living desiccation-tolerant cyanobacterium and its photosynthetic adaptation to extreme terrestrial habitat.</title>
        <authorList>
            <person name="Shang J."/>
        </authorList>
    </citation>
    <scope>NUCLEOTIDE SEQUENCE [LARGE SCALE GENOMIC DNA]</scope>
    <source>
        <strain evidence="2 3">CCNUN1</strain>
    </source>
</reference>
<dbReference type="SUPFAM" id="SSF53448">
    <property type="entry name" value="Nucleotide-diphospho-sugar transferases"/>
    <property type="match status" value="1"/>
</dbReference>
<evidence type="ECO:0000259" key="1">
    <source>
        <dbReference type="Pfam" id="PF00483"/>
    </source>
</evidence>
<dbReference type="OrthoDB" id="9803871at2"/>
<dbReference type="KEGG" id="nfl:COO91_06402"/>
<dbReference type="AlphaFoldDB" id="A0A2K8SY69"/>
<dbReference type="InterPro" id="IPR005908">
    <property type="entry name" value="G1P_thy_trans_l"/>
</dbReference>
<dbReference type="Gene3D" id="3.90.550.10">
    <property type="entry name" value="Spore Coat Polysaccharide Biosynthesis Protein SpsA, Chain A"/>
    <property type="match status" value="1"/>
</dbReference>